<evidence type="ECO:0000313" key="2">
    <source>
        <dbReference type="Proteomes" id="UP001166004"/>
    </source>
</evidence>
<organism evidence="1 2">
    <name type="scientific">Pelagibacter ubique</name>
    <dbReference type="NCBI Taxonomy" id="198252"/>
    <lineage>
        <taxon>Bacteria</taxon>
        <taxon>Pseudomonadati</taxon>
        <taxon>Pseudomonadota</taxon>
        <taxon>Alphaproteobacteria</taxon>
        <taxon>Candidatus Pelagibacterales</taxon>
        <taxon>Candidatus Pelagibacteraceae</taxon>
        <taxon>Candidatus Pelagibacter</taxon>
    </lineage>
</organism>
<dbReference type="PANTHER" id="PTHR21485:SF3">
    <property type="entry name" value="N-ACYLNEURAMINATE CYTIDYLYLTRANSFERASE"/>
    <property type="match status" value="1"/>
</dbReference>
<dbReference type="SUPFAM" id="SSF53448">
    <property type="entry name" value="Nucleotide-diphospho-sugar transferases"/>
    <property type="match status" value="1"/>
</dbReference>
<dbReference type="PANTHER" id="PTHR21485">
    <property type="entry name" value="HAD SUPERFAMILY MEMBERS CMAS AND KDSC"/>
    <property type="match status" value="1"/>
</dbReference>
<accession>A0ABX1SZ20</accession>
<dbReference type="CDD" id="cd02513">
    <property type="entry name" value="CMP-NeuAc_Synthase"/>
    <property type="match status" value="1"/>
</dbReference>
<keyword evidence="1" id="KW-0548">Nucleotidyltransferase</keyword>
<comment type="caution">
    <text evidence="1">The sequence shown here is derived from an EMBL/GenBank/DDBJ whole genome shotgun (WGS) entry which is preliminary data.</text>
</comment>
<dbReference type="EMBL" id="LANA01000001">
    <property type="protein sequence ID" value="NMN67088.1"/>
    <property type="molecule type" value="Genomic_DNA"/>
</dbReference>
<dbReference type="InterPro" id="IPR029044">
    <property type="entry name" value="Nucleotide-diphossugar_trans"/>
</dbReference>
<dbReference type="InterPro" id="IPR003329">
    <property type="entry name" value="Cytidylyl_trans"/>
</dbReference>
<protein>
    <submittedName>
        <fullName evidence="1">N-acylneuraminate cytidylyltransferase/CMP-N,N'-diacetyllegionaminic acid synthase</fullName>
    </submittedName>
</protein>
<keyword evidence="2" id="KW-1185">Reference proteome</keyword>
<dbReference type="Gene3D" id="3.90.550.10">
    <property type="entry name" value="Spore Coat Polysaccharide Biosynthesis Protein SpsA, Chain A"/>
    <property type="match status" value="1"/>
</dbReference>
<name>A0ABX1SZ20_PELUQ</name>
<dbReference type="GO" id="GO:0016779">
    <property type="term" value="F:nucleotidyltransferase activity"/>
    <property type="evidence" value="ECO:0007669"/>
    <property type="project" value="UniProtKB-KW"/>
</dbReference>
<evidence type="ECO:0000313" key="1">
    <source>
        <dbReference type="EMBL" id="NMN67088.1"/>
    </source>
</evidence>
<dbReference type="Pfam" id="PF02348">
    <property type="entry name" value="CTP_transf_3"/>
    <property type="match status" value="1"/>
</dbReference>
<dbReference type="RefSeq" id="WP_169035603.1">
    <property type="nucleotide sequence ID" value="NZ_LANA01000001.1"/>
</dbReference>
<gene>
    <name evidence="1" type="ORF">VP91_00002210</name>
</gene>
<sequence>MVKIKKSEIICIIPARGGSKGLKRKNLQKVHNKKLIQYPIEYALKSKLVGTILVSTDDRNIANIAKKAGALVPFLRPKNISGDFTTTEETLKHALLTYENLTKKKFKICIFLTCTDIFRQKEWMKKGILILKKNRKIDSVFVGNKTHKNFWERTKKSGWKRLKNRMKTYSSRQVRDYIIREDTGLFCASRAELWRKGRRIGDKVEVILNDDTFSGIDIHNLKDLRLANLAMKIFNEKK</sequence>
<reference evidence="1 2" key="1">
    <citation type="submission" date="2019-07" db="EMBL/GenBank/DDBJ databases">
        <title>SAR11 Genome Evolution.</title>
        <authorList>
            <person name="Giovannoni S."/>
        </authorList>
    </citation>
    <scope>NUCLEOTIDE SEQUENCE [LARGE SCALE GENOMIC DNA]</scope>
    <source>
        <strain evidence="1 2">HTCC9565</strain>
    </source>
</reference>
<dbReference type="InterPro" id="IPR050793">
    <property type="entry name" value="CMP-NeuNAc_synthase"/>
</dbReference>
<dbReference type="Proteomes" id="UP001166004">
    <property type="component" value="Unassembled WGS sequence"/>
</dbReference>
<proteinExistence type="predicted"/>
<keyword evidence="1" id="KW-0808">Transferase</keyword>